<feature type="transmembrane region" description="Helical" evidence="1">
    <location>
        <begin position="33"/>
        <end position="53"/>
    </location>
</feature>
<comment type="caution">
    <text evidence="2">The sequence shown here is derived from an EMBL/GenBank/DDBJ whole genome shotgun (WGS) entry which is preliminary data.</text>
</comment>
<accession>A0ABX0JNJ1</accession>
<dbReference type="Pfam" id="PF09913">
    <property type="entry name" value="DUF2142"/>
    <property type="match status" value="1"/>
</dbReference>
<sequence length="511" mass="55638">MSRIREKKSAVFSGVRFFSYALARVFTNCSLSRLYGLFMLVTGPLCILLTPPFQAPDEPNHYFRALQISHGRLTAVRRGDTEAGAYLPASVPRLSQIFDPLKFAPDLKVSPQMIEQAFALKHDSSVVFENLPNTALYPPTSYFGSALGIAAARAAGSGMLSTFYLSRAGNLILCVLLGMAAVRLAEKAAGGIAAPFLVIVLSLPMTIHLATTCSQDGVIIALSALACAGLLRLSEYPPGRWPWRLVALTGSALGCVIAAKSPYITLVLLPFLLRKHLFSLRPAILSLIAVSVFLLWFIGGLKPAMTTTPQQAGGSVALQARFLVHHPLQFCGLFFHTLPLGGRDNLHQFIGVLGWLDTPVPAVFRELAYGYLAATLSVIPLWLLALSRSASQQTPVLTEWRMRALRVFAASAALLAAFTGIYVALFLSWTRVGESFIDGVQGRYFLPLAMMLPLLPVIAFQPDQSGTPVFTGRWSYMPALRRAVTVAVAVFLLLTTITMYHTLGYRYWPSA</sequence>
<keyword evidence="1" id="KW-0812">Transmembrane</keyword>
<dbReference type="Proteomes" id="UP000635278">
    <property type="component" value="Unassembled WGS sequence"/>
</dbReference>
<protein>
    <submittedName>
        <fullName evidence="2">DUF2142 domain-containing protein</fullName>
    </submittedName>
</protein>
<feature type="transmembrane region" description="Helical" evidence="1">
    <location>
        <begin position="217"/>
        <end position="234"/>
    </location>
</feature>
<keyword evidence="1" id="KW-0472">Membrane</keyword>
<feature type="transmembrane region" description="Helical" evidence="1">
    <location>
        <begin position="444"/>
        <end position="462"/>
    </location>
</feature>
<dbReference type="EMBL" id="WOTB01000005">
    <property type="protein sequence ID" value="NHN84066.1"/>
    <property type="molecule type" value="Genomic_DNA"/>
</dbReference>
<feature type="transmembrane region" description="Helical" evidence="1">
    <location>
        <begin position="246"/>
        <end position="273"/>
    </location>
</feature>
<feature type="transmembrane region" description="Helical" evidence="1">
    <location>
        <begin position="280"/>
        <end position="299"/>
    </location>
</feature>
<feature type="transmembrane region" description="Helical" evidence="1">
    <location>
        <begin position="483"/>
        <end position="503"/>
    </location>
</feature>
<evidence type="ECO:0000313" key="2">
    <source>
        <dbReference type="EMBL" id="NHN84066.1"/>
    </source>
</evidence>
<feature type="transmembrane region" description="Helical" evidence="1">
    <location>
        <begin position="407"/>
        <end position="429"/>
    </location>
</feature>
<keyword evidence="1" id="KW-1133">Transmembrane helix</keyword>
<evidence type="ECO:0000313" key="3">
    <source>
        <dbReference type="Proteomes" id="UP000635278"/>
    </source>
</evidence>
<feature type="transmembrane region" description="Helical" evidence="1">
    <location>
        <begin position="368"/>
        <end position="386"/>
    </location>
</feature>
<evidence type="ECO:0000256" key="1">
    <source>
        <dbReference type="SAM" id="Phobius"/>
    </source>
</evidence>
<keyword evidence="3" id="KW-1185">Reference proteome</keyword>
<reference evidence="2 3" key="1">
    <citation type="journal article" date="2020" name="Int. J. Syst. Evol. Microbiol.">
        <title>Novel acetic acid bacteria from cider fermentations: Acetobacter conturbans sp. nov. and Acetobacter fallax sp. nov.</title>
        <authorList>
            <person name="Sombolestani A.S."/>
            <person name="Cleenwerck I."/>
            <person name="Cnockaert M."/>
            <person name="Borremans W."/>
            <person name="Wieme A.D."/>
            <person name="De Vuyst L."/>
            <person name="Vandamme P."/>
        </authorList>
    </citation>
    <scope>NUCLEOTIDE SEQUENCE [LARGE SCALE GENOMIC DNA]</scope>
    <source>
        <strain evidence="2 3">LMG 30640</strain>
    </source>
</reference>
<feature type="transmembrane region" description="Helical" evidence="1">
    <location>
        <begin position="188"/>
        <end position="210"/>
    </location>
</feature>
<name>A0ABX0JNJ1_9PROT</name>
<organism evidence="2 3">
    <name type="scientific">Acetobacter musti</name>
    <dbReference type="NCBI Taxonomy" id="864732"/>
    <lineage>
        <taxon>Bacteria</taxon>
        <taxon>Pseudomonadati</taxon>
        <taxon>Pseudomonadota</taxon>
        <taxon>Alphaproteobacteria</taxon>
        <taxon>Acetobacterales</taxon>
        <taxon>Acetobacteraceae</taxon>
        <taxon>Acetobacter</taxon>
    </lineage>
</organism>
<dbReference type="RefSeq" id="WP_173582454.1">
    <property type="nucleotide sequence ID" value="NZ_WOTB01000005.1"/>
</dbReference>
<feature type="transmembrane region" description="Helical" evidence="1">
    <location>
        <begin position="163"/>
        <end position="182"/>
    </location>
</feature>
<proteinExistence type="predicted"/>
<gene>
    <name evidence="2" type="ORF">GOB93_05340</name>
</gene>
<dbReference type="InterPro" id="IPR018674">
    <property type="entry name" value="DUF2142_membrane"/>
</dbReference>